<dbReference type="InterPro" id="IPR003876">
    <property type="entry name" value="Arg_deiminase"/>
</dbReference>
<organism evidence="6 7">
    <name type="scientific">Mariniphaga sediminis</name>
    <dbReference type="NCBI Taxonomy" id="1628158"/>
    <lineage>
        <taxon>Bacteria</taxon>
        <taxon>Pseudomonadati</taxon>
        <taxon>Bacteroidota</taxon>
        <taxon>Bacteroidia</taxon>
        <taxon>Marinilabiliales</taxon>
        <taxon>Prolixibacteraceae</taxon>
        <taxon>Mariniphaga</taxon>
    </lineage>
</organism>
<accession>A0A399D0H1</accession>
<dbReference type="PANTHER" id="PTHR47271">
    <property type="entry name" value="ARGININE DEIMINASE"/>
    <property type="match status" value="1"/>
</dbReference>
<name>A0A399D0H1_9BACT</name>
<evidence type="ECO:0000313" key="7">
    <source>
        <dbReference type="Proteomes" id="UP000266441"/>
    </source>
</evidence>
<protein>
    <recommendedName>
        <fullName evidence="3">arginine deiminase</fullName>
        <ecNumber evidence="3">3.5.3.6</ecNumber>
    </recommendedName>
</protein>
<comment type="catalytic activity">
    <reaction evidence="5">
        <text>L-arginine + H2O = L-citrulline + NH4(+)</text>
        <dbReference type="Rhea" id="RHEA:19597"/>
        <dbReference type="ChEBI" id="CHEBI:15377"/>
        <dbReference type="ChEBI" id="CHEBI:28938"/>
        <dbReference type="ChEBI" id="CHEBI:32682"/>
        <dbReference type="ChEBI" id="CHEBI:57743"/>
        <dbReference type="EC" id="3.5.3.6"/>
    </reaction>
</comment>
<reference evidence="6 7" key="1">
    <citation type="journal article" date="2015" name="Int. J. Syst. Evol. Microbiol.">
        <title>Mariniphaga sediminis sp. nov., isolated from coastal sediment.</title>
        <authorList>
            <person name="Wang F.Q."/>
            <person name="Shen Q.Y."/>
            <person name="Chen G.J."/>
            <person name="Du Z.J."/>
        </authorList>
    </citation>
    <scope>NUCLEOTIDE SEQUENCE [LARGE SCALE GENOMIC DNA]</scope>
    <source>
        <strain evidence="6 7">SY21</strain>
    </source>
</reference>
<dbReference type="GO" id="GO:0019546">
    <property type="term" value="P:L-arginine deiminase pathway"/>
    <property type="evidence" value="ECO:0007669"/>
    <property type="project" value="TreeGrafter"/>
</dbReference>
<comment type="pathway">
    <text evidence="1">Amino-acid degradation; L-arginine degradation via ADI pathway; carbamoyl phosphate from L-arginine: step 1/2.</text>
</comment>
<dbReference type="OrthoDB" id="9807502at2"/>
<dbReference type="PANTHER" id="PTHR47271:SF2">
    <property type="entry name" value="ARGININE DEIMINASE"/>
    <property type="match status" value="1"/>
</dbReference>
<dbReference type="PRINTS" id="PR01466">
    <property type="entry name" value="ARGDEIMINASE"/>
</dbReference>
<dbReference type="EMBL" id="QWET01000013">
    <property type="protein sequence ID" value="RIH64151.1"/>
    <property type="molecule type" value="Genomic_DNA"/>
</dbReference>
<dbReference type="AlphaFoldDB" id="A0A399D0H1"/>
<comment type="similarity">
    <text evidence="2">Belongs to the arginine deiminase family.</text>
</comment>
<evidence type="ECO:0000256" key="5">
    <source>
        <dbReference type="ARBA" id="ARBA00049429"/>
    </source>
</evidence>
<sequence>MKTCIDSEIGKLEGVVIHTPGSEVENMTPGYAERALYSDILNLSIALNEYSQLVGVLKKITQVFDIKKMLAEILDNRVVKMQLLREICNHEGIPGMEGALAENDASTLAGLLIEGVILERNNLTNYLSPEKFLLRPLHNLFFTRDSAMGMNGKMLIGRMANPVRERETMIMEAIFNNHPAFETDTLNPIKPIHGIPVDAKATLEGGDFQVIRDNIYVIGKGVRTSTQGIDFIIENIKRQGRGTHHIIVQELPSVPESFIHLDMVFTCLDVDTCMVYEPVVYGLSRFKTISIQIDNGKVKIDEQPNITKALKKLGIDLKPVVCGGNEDPWVQEREQWHSGANFFAFEPGKIIGYERNVHTLEELNKNGFEIFRASDIISGKVNTDNYRKCVVTIAGSELARGGGGARCMTMPVCRANVNW</sequence>
<keyword evidence="4" id="KW-0378">Hydrolase</keyword>
<proteinExistence type="inferred from homology"/>
<dbReference type="Proteomes" id="UP000266441">
    <property type="component" value="Unassembled WGS sequence"/>
</dbReference>
<dbReference type="Pfam" id="PF02274">
    <property type="entry name" value="ADI"/>
    <property type="match status" value="1"/>
</dbReference>
<dbReference type="RefSeq" id="WP_119350983.1">
    <property type="nucleotide sequence ID" value="NZ_QWET01000013.1"/>
</dbReference>
<evidence type="ECO:0000256" key="4">
    <source>
        <dbReference type="ARBA" id="ARBA00022801"/>
    </source>
</evidence>
<dbReference type="Gene3D" id="1.10.3930.10">
    <property type="entry name" value="Arginine deiminase"/>
    <property type="match status" value="1"/>
</dbReference>
<evidence type="ECO:0000256" key="2">
    <source>
        <dbReference type="ARBA" id="ARBA00010206"/>
    </source>
</evidence>
<dbReference type="Gene3D" id="3.75.10.10">
    <property type="entry name" value="L-arginine/glycine Amidinotransferase, Chain A"/>
    <property type="match status" value="1"/>
</dbReference>
<evidence type="ECO:0000256" key="1">
    <source>
        <dbReference type="ARBA" id="ARBA00005213"/>
    </source>
</evidence>
<evidence type="ECO:0000313" key="6">
    <source>
        <dbReference type="EMBL" id="RIH64151.1"/>
    </source>
</evidence>
<dbReference type="EC" id="3.5.3.6" evidence="3"/>
<dbReference type="GO" id="GO:0016990">
    <property type="term" value="F:arginine deiminase activity"/>
    <property type="evidence" value="ECO:0007669"/>
    <property type="project" value="UniProtKB-EC"/>
</dbReference>
<evidence type="ECO:0000256" key="3">
    <source>
        <dbReference type="ARBA" id="ARBA00012171"/>
    </source>
</evidence>
<comment type="caution">
    <text evidence="6">The sequence shown here is derived from an EMBL/GenBank/DDBJ whole genome shotgun (WGS) entry which is preliminary data.</text>
</comment>
<keyword evidence="7" id="KW-1185">Reference proteome</keyword>
<dbReference type="SUPFAM" id="SSF55909">
    <property type="entry name" value="Pentein"/>
    <property type="match status" value="1"/>
</dbReference>
<gene>
    <name evidence="6" type="ORF">D1164_16480</name>
</gene>